<evidence type="ECO:0000256" key="5">
    <source>
        <dbReference type="ARBA" id="ARBA00022729"/>
    </source>
</evidence>
<dbReference type="OMA" id="LQITCID"/>
<evidence type="ECO:0000256" key="6">
    <source>
        <dbReference type="ARBA" id="ARBA00023055"/>
    </source>
</evidence>
<sequence>MIAYFFLQEKLLRLRHPHGLARLIRNPELASPKEQIQPNAVNGVPTVTFCNTTQTPLVVNSYTITPDNIQPNEDVTIVMHTTLTETVTSGTINEVAKVDGFPIINENYDLCTEIIQAGLKCPLAPGNYDISQTLQIGSIPISGTVTSVTKLYDQNKQLLACVQVVVTV</sequence>
<organism evidence="8 9">
    <name type="scientific">Reticulomyxa filosa</name>
    <dbReference type="NCBI Taxonomy" id="46433"/>
    <lineage>
        <taxon>Eukaryota</taxon>
        <taxon>Sar</taxon>
        <taxon>Rhizaria</taxon>
        <taxon>Retaria</taxon>
        <taxon>Foraminifera</taxon>
        <taxon>Monothalamids</taxon>
        <taxon>Reticulomyxidae</taxon>
        <taxon>Reticulomyxa</taxon>
    </lineage>
</organism>
<dbReference type="Gene3D" id="2.60.40.770">
    <property type="match status" value="1"/>
</dbReference>
<keyword evidence="6" id="KW-0445">Lipid transport</keyword>
<proteinExistence type="inferred from homology"/>
<accession>X6PF46</accession>
<dbReference type="EMBL" id="ASPP01000344">
    <property type="protein sequence ID" value="ETO36728.1"/>
    <property type="molecule type" value="Genomic_DNA"/>
</dbReference>
<dbReference type="GO" id="GO:0015918">
    <property type="term" value="P:sterol transport"/>
    <property type="evidence" value="ECO:0007669"/>
    <property type="project" value="InterPro"/>
</dbReference>
<keyword evidence="4" id="KW-0813">Transport</keyword>
<comment type="caution">
    <text evidence="8">The sequence shown here is derived from an EMBL/GenBank/DDBJ whole genome shotgun (WGS) entry which is preliminary data.</text>
</comment>
<comment type="subunit">
    <text evidence="3">Monomer.</text>
</comment>
<feature type="domain" description="MD-2-related lipid-recognition" evidence="7">
    <location>
        <begin position="47"/>
        <end position="166"/>
    </location>
</feature>
<dbReference type="InterPro" id="IPR039670">
    <property type="entry name" value="NPC2-like"/>
</dbReference>
<dbReference type="GO" id="GO:0032934">
    <property type="term" value="F:sterol binding"/>
    <property type="evidence" value="ECO:0007669"/>
    <property type="project" value="InterPro"/>
</dbReference>
<evidence type="ECO:0000256" key="1">
    <source>
        <dbReference type="ARBA" id="ARBA00002053"/>
    </source>
</evidence>
<dbReference type="PANTHER" id="PTHR11306:SF0">
    <property type="entry name" value="PHOSPHATIDYLGLYCEROL_PHOSPHATIDYLINOSITOL TRANSFER PROTEIN"/>
    <property type="match status" value="1"/>
</dbReference>
<reference evidence="8 9" key="1">
    <citation type="journal article" date="2013" name="Curr. Biol.">
        <title>The Genome of the Foraminiferan Reticulomyxa filosa.</title>
        <authorList>
            <person name="Glockner G."/>
            <person name="Hulsmann N."/>
            <person name="Schleicher M."/>
            <person name="Noegel A.A."/>
            <person name="Eichinger L."/>
            <person name="Gallinger C."/>
            <person name="Pawlowski J."/>
            <person name="Sierra R."/>
            <person name="Euteneuer U."/>
            <person name="Pillet L."/>
            <person name="Moustafa A."/>
            <person name="Platzer M."/>
            <person name="Groth M."/>
            <person name="Szafranski K."/>
            <person name="Schliwa M."/>
        </authorList>
    </citation>
    <scope>NUCLEOTIDE SEQUENCE [LARGE SCALE GENOMIC DNA]</scope>
</reference>
<evidence type="ECO:0000256" key="4">
    <source>
        <dbReference type="ARBA" id="ARBA00022448"/>
    </source>
</evidence>
<evidence type="ECO:0000259" key="7">
    <source>
        <dbReference type="SMART" id="SM00737"/>
    </source>
</evidence>
<keyword evidence="5" id="KW-0732">Signal</keyword>
<evidence type="ECO:0000256" key="3">
    <source>
        <dbReference type="ARBA" id="ARBA00011245"/>
    </source>
</evidence>
<dbReference type="Proteomes" id="UP000023152">
    <property type="component" value="Unassembled WGS sequence"/>
</dbReference>
<protein>
    <recommendedName>
        <fullName evidence="7">MD-2-related lipid-recognition domain-containing protein</fullName>
    </recommendedName>
</protein>
<dbReference type="Pfam" id="PF02221">
    <property type="entry name" value="E1_DerP2_DerF2"/>
    <property type="match status" value="1"/>
</dbReference>
<keyword evidence="9" id="KW-1185">Reference proteome</keyword>
<dbReference type="AlphaFoldDB" id="X6PF46"/>
<dbReference type="SMART" id="SM00737">
    <property type="entry name" value="ML"/>
    <property type="match status" value="1"/>
</dbReference>
<dbReference type="PANTHER" id="PTHR11306">
    <property type="entry name" value="NIEMANN PICK TYPE C2 PROTEIN NPC2-RELATED"/>
    <property type="match status" value="1"/>
</dbReference>
<evidence type="ECO:0000256" key="2">
    <source>
        <dbReference type="ARBA" id="ARBA00006370"/>
    </source>
</evidence>
<comment type="similarity">
    <text evidence="2">Belongs to the NPC2 family.</text>
</comment>
<dbReference type="InterPro" id="IPR003172">
    <property type="entry name" value="ML_dom"/>
</dbReference>
<evidence type="ECO:0000313" key="8">
    <source>
        <dbReference type="EMBL" id="ETO36728.1"/>
    </source>
</evidence>
<dbReference type="OrthoDB" id="6409159at2759"/>
<comment type="function">
    <text evidence="1">Catalyzes the intermembrane transfer of phosphatidylglycerol and phosphatidylinositol.</text>
</comment>
<dbReference type="SUPFAM" id="SSF81296">
    <property type="entry name" value="E set domains"/>
    <property type="match status" value="1"/>
</dbReference>
<name>X6PF46_RETFI</name>
<evidence type="ECO:0000313" key="9">
    <source>
        <dbReference type="Proteomes" id="UP000023152"/>
    </source>
</evidence>
<dbReference type="InterPro" id="IPR014756">
    <property type="entry name" value="Ig_E-set"/>
</dbReference>
<gene>
    <name evidence="8" type="ORF">RFI_00333</name>
</gene>